<dbReference type="EMBL" id="BAAACF010000001">
    <property type="protein sequence ID" value="GAA0718999.1"/>
    <property type="molecule type" value="Genomic_DNA"/>
</dbReference>
<dbReference type="RefSeq" id="WP_343766567.1">
    <property type="nucleotide sequence ID" value="NZ_BAAACF010000001.1"/>
</dbReference>
<organism evidence="1 2">
    <name type="scientific">Clostridium malenominatum</name>
    <dbReference type="NCBI Taxonomy" id="1539"/>
    <lineage>
        <taxon>Bacteria</taxon>
        <taxon>Bacillati</taxon>
        <taxon>Bacillota</taxon>
        <taxon>Clostridia</taxon>
        <taxon>Eubacteriales</taxon>
        <taxon>Clostridiaceae</taxon>
        <taxon>Clostridium</taxon>
    </lineage>
</organism>
<evidence type="ECO:0000313" key="2">
    <source>
        <dbReference type="Proteomes" id="UP001500339"/>
    </source>
</evidence>
<gene>
    <name evidence="1" type="ORF">GCM10008905_06460</name>
</gene>
<accession>A0ABN1IPY6</accession>
<protein>
    <submittedName>
        <fullName evidence="1">Uncharacterized protein</fullName>
    </submittedName>
</protein>
<name>A0ABN1IPY6_9CLOT</name>
<proteinExistence type="predicted"/>
<evidence type="ECO:0000313" key="1">
    <source>
        <dbReference type="EMBL" id="GAA0718999.1"/>
    </source>
</evidence>
<comment type="caution">
    <text evidence="1">The sequence shown here is derived from an EMBL/GenBank/DDBJ whole genome shotgun (WGS) entry which is preliminary data.</text>
</comment>
<keyword evidence="2" id="KW-1185">Reference proteome</keyword>
<dbReference type="Proteomes" id="UP001500339">
    <property type="component" value="Unassembled WGS sequence"/>
</dbReference>
<reference evidence="1 2" key="1">
    <citation type="journal article" date="2019" name="Int. J. Syst. Evol. Microbiol.">
        <title>The Global Catalogue of Microorganisms (GCM) 10K type strain sequencing project: providing services to taxonomists for standard genome sequencing and annotation.</title>
        <authorList>
            <consortium name="The Broad Institute Genomics Platform"/>
            <consortium name="The Broad Institute Genome Sequencing Center for Infectious Disease"/>
            <person name="Wu L."/>
            <person name="Ma J."/>
        </authorList>
    </citation>
    <scope>NUCLEOTIDE SEQUENCE [LARGE SCALE GENOMIC DNA]</scope>
    <source>
        <strain evidence="1 2">JCM 1405</strain>
    </source>
</reference>
<sequence>MKKKSITHLFKTNIGGLIPIGKRLTSKDIFDIVEQLGGFYEGYSRKENERRVRSAINNAVNYGRLAILKGAKGFYVFY</sequence>